<organism evidence="1 2">
    <name type="scientific">Brevibacterium aurantiacum</name>
    <dbReference type="NCBI Taxonomy" id="273384"/>
    <lineage>
        <taxon>Bacteria</taxon>
        <taxon>Bacillati</taxon>
        <taxon>Actinomycetota</taxon>
        <taxon>Actinomycetes</taxon>
        <taxon>Micrococcales</taxon>
        <taxon>Brevibacteriaceae</taxon>
        <taxon>Brevibacterium</taxon>
    </lineage>
</organism>
<comment type="caution">
    <text evidence="1">The sequence shown here is derived from an EMBL/GenBank/DDBJ whole genome shotgun (WGS) entry which is preliminary data.</text>
</comment>
<sequence>MRVSNATARKISNLVRPLGLAATSDTVITSGYDLPLLALTNQATRELSVAIRIRVSADSTRRWTEAHTYSIRDLIDYARHLHRPAHVVISGSLKEGTPVKVVDAKSALTEAITTVTATKLAEADDTEQRRWEDESRDLLNN</sequence>
<proteinExistence type="predicted"/>
<protein>
    <submittedName>
        <fullName evidence="1">Uncharacterized protein</fullName>
    </submittedName>
</protein>
<evidence type="ECO:0000313" key="2">
    <source>
        <dbReference type="Proteomes" id="UP000217564"/>
    </source>
</evidence>
<dbReference type="RefSeq" id="WP_096162631.1">
    <property type="nucleotide sequence ID" value="NZ_JABUXY010000035.1"/>
</dbReference>
<dbReference type="AlphaFoldDB" id="A0A2A3Z1D9"/>
<evidence type="ECO:0000313" key="1">
    <source>
        <dbReference type="EMBL" id="PCC45862.1"/>
    </source>
</evidence>
<dbReference type="EMBL" id="NRGP01000019">
    <property type="protein sequence ID" value="PCC45862.1"/>
    <property type="molecule type" value="Genomic_DNA"/>
</dbReference>
<accession>A0A2A3Z1D9</accession>
<reference evidence="1 2" key="1">
    <citation type="journal article" date="2017" name="Elife">
        <title>Extensive horizontal gene transfer in cheese-associated bacteria.</title>
        <authorList>
            <person name="Bonham K.S."/>
            <person name="Wolfe B.E."/>
            <person name="Dutton R.J."/>
        </authorList>
    </citation>
    <scope>NUCLEOTIDE SEQUENCE [LARGE SCALE GENOMIC DNA]</scope>
    <source>
        <strain evidence="1 2">947_7</strain>
    </source>
</reference>
<dbReference type="Proteomes" id="UP000217564">
    <property type="component" value="Unassembled WGS sequence"/>
</dbReference>
<name>A0A2A3Z1D9_BREAU</name>
<gene>
    <name evidence="1" type="ORF">CIK64_14155</name>
</gene>